<keyword evidence="1" id="KW-0812">Transmembrane</keyword>
<comment type="caution">
    <text evidence="2">The sequence shown here is derived from an EMBL/GenBank/DDBJ whole genome shotgun (WGS) entry which is preliminary data.</text>
</comment>
<proteinExistence type="predicted"/>
<keyword evidence="1" id="KW-1133">Transmembrane helix</keyword>
<organism evidence="2 3">
    <name type="scientific">Mycena pura</name>
    <dbReference type="NCBI Taxonomy" id="153505"/>
    <lineage>
        <taxon>Eukaryota</taxon>
        <taxon>Fungi</taxon>
        <taxon>Dikarya</taxon>
        <taxon>Basidiomycota</taxon>
        <taxon>Agaricomycotina</taxon>
        <taxon>Agaricomycetes</taxon>
        <taxon>Agaricomycetidae</taxon>
        <taxon>Agaricales</taxon>
        <taxon>Marasmiineae</taxon>
        <taxon>Mycenaceae</taxon>
        <taxon>Mycena</taxon>
    </lineage>
</organism>
<protein>
    <submittedName>
        <fullName evidence="2">Uncharacterized protein</fullName>
    </submittedName>
</protein>
<dbReference type="EMBL" id="JARJCW010000075">
    <property type="protein sequence ID" value="KAJ7197925.1"/>
    <property type="molecule type" value="Genomic_DNA"/>
</dbReference>
<dbReference type="AlphaFoldDB" id="A0AAD6V273"/>
<dbReference type="Proteomes" id="UP001219525">
    <property type="component" value="Unassembled WGS sequence"/>
</dbReference>
<evidence type="ECO:0000313" key="2">
    <source>
        <dbReference type="EMBL" id="KAJ7197925.1"/>
    </source>
</evidence>
<keyword evidence="1" id="KW-0472">Membrane</keyword>
<reference evidence="2" key="1">
    <citation type="submission" date="2023-03" db="EMBL/GenBank/DDBJ databases">
        <title>Massive genome expansion in bonnet fungi (Mycena s.s.) driven by repeated elements and novel gene families across ecological guilds.</title>
        <authorList>
            <consortium name="Lawrence Berkeley National Laboratory"/>
            <person name="Harder C.B."/>
            <person name="Miyauchi S."/>
            <person name="Viragh M."/>
            <person name="Kuo A."/>
            <person name="Thoen E."/>
            <person name="Andreopoulos B."/>
            <person name="Lu D."/>
            <person name="Skrede I."/>
            <person name="Drula E."/>
            <person name="Henrissat B."/>
            <person name="Morin E."/>
            <person name="Kohler A."/>
            <person name="Barry K."/>
            <person name="LaButti K."/>
            <person name="Morin E."/>
            <person name="Salamov A."/>
            <person name="Lipzen A."/>
            <person name="Mereny Z."/>
            <person name="Hegedus B."/>
            <person name="Baldrian P."/>
            <person name="Stursova M."/>
            <person name="Weitz H."/>
            <person name="Taylor A."/>
            <person name="Grigoriev I.V."/>
            <person name="Nagy L.G."/>
            <person name="Martin F."/>
            <person name="Kauserud H."/>
        </authorList>
    </citation>
    <scope>NUCLEOTIDE SEQUENCE</scope>
    <source>
        <strain evidence="2">9144</strain>
    </source>
</reference>
<keyword evidence="3" id="KW-1185">Reference proteome</keyword>
<sequence length="301" mass="33282">MPSESTPLLPAGGPDHAQGFESFQFHTCRLGYIVVVIVLAASPEFLREELPSRAAGIRIMIAIGLLASHKTYFAATTFHRVAFIALPLLHWYYPTSAGDIVVYAACGIFILPFAFALSISVFSLGVRYRNDLDIINYINDMKQDCRRLLRSPPAHVRRSSVIRHLHPRSSRSLTGVGTDFSSHAAVDGTQALLIDQEHWHSDLPLLRRTQWLRRTSQPQLEVLVHHLVNGAPCCARLSLSPRADASIIAQDLKGSEFVCIGSAYNLGTTAPIPFDGSATAALKPSKRTQVFGRRRKWCSLQ</sequence>
<name>A0AAD6V273_9AGAR</name>
<feature type="transmembrane region" description="Helical" evidence="1">
    <location>
        <begin position="100"/>
        <end position="126"/>
    </location>
</feature>
<evidence type="ECO:0000256" key="1">
    <source>
        <dbReference type="SAM" id="Phobius"/>
    </source>
</evidence>
<feature type="transmembrane region" description="Helical" evidence="1">
    <location>
        <begin position="30"/>
        <end position="50"/>
    </location>
</feature>
<evidence type="ECO:0000313" key="3">
    <source>
        <dbReference type="Proteomes" id="UP001219525"/>
    </source>
</evidence>
<gene>
    <name evidence="2" type="ORF">GGX14DRAFT_402242</name>
</gene>
<accession>A0AAD6V273</accession>